<dbReference type="Pfam" id="PF08240">
    <property type="entry name" value="ADH_N"/>
    <property type="match status" value="1"/>
</dbReference>
<dbReference type="PANTHER" id="PTHR43775:SF49">
    <property type="entry name" value="SYNTHASE, PUTATIVE (JCVI)-RELATED"/>
    <property type="match status" value="1"/>
</dbReference>
<dbReference type="Gene3D" id="3.90.180.10">
    <property type="entry name" value="Medium-chain alcohol dehydrogenases, catalytic domain"/>
    <property type="match status" value="1"/>
</dbReference>
<dbReference type="CDD" id="cd00833">
    <property type="entry name" value="PKS"/>
    <property type="match status" value="1"/>
</dbReference>
<comment type="caution">
    <text evidence="10">The sequence shown here is derived from an EMBL/GenBank/DDBJ whole genome shotgun (WGS) entry which is preliminary data.</text>
</comment>
<dbReference type="SMART" id="SM00829">
    <property type="entry name" value="PKS_ER"/>
    <property type="match status" value="1"/>
</dbReference>
<organism evidence="10 11">
    <name type="scientific">Colletotrichum sublineola</name>
    <name type="common">Sorghum anthracnose fungus</name>
    <dbReference type="NCBI Taxonomy" id="1173701"/>
    <lineage>
        <taxon>Eukaryota</taxon>
        <taxon>Fungi</taxon>
        <taxon>Dikarya</taxon>
        <taxon>Ascomycota</taxon>
        <taxon>Pezizomycotina</taxon>
        <taxon>Sordariomycetes</taxon>
        <taxon>Hypocreomycetidae</taxon>
        <taxon>Glomerellales</taxon>
        <taxon>Glomerellaceae</taxon>
        <taxon>Colletotrichum</taxon>
        <taxon>Colletotrichum graminicola species complex</taxon>
    </lineage>
</organism>
<dbReference type="InterPro" id="IPR029063">
    <property type="entry name" value="SAM-dependent_MTases_sf"/>
</dbReference>
<dbReference type="Gene3D" id="3.40.50.720">
    <property type="entry name" value="NAD(P)-binding Rossmann-like Domain"/>
    <property type="match status" value="1"/>
</dbReference>
<evidence type="ECO:0000313" key="11">
    <source>
        <dbReference type="Proteomes" id="UP000027238"/>
    </source>
</evidence>
<dbReference type="InterPro" id="IPR042104">
    <property type="entry name" value="PKS_dehydratase_sf"/>
</dbReference>
<dbReference type="OMA" id="WHYDKEY"/>
<dbReference type="SUPFAM" id="SSF52151">
    <property type="entry name" value="FabD/lysophospholipase-like"/>
    <property type="match status" value="1"/>
</dbReference>
<dbReference type="InterPro" id="IPR050091">
    <property type="entry name" value="PKS_NRPS_Biosynth_Enz"/>
</dbReference>
<dbReference type="InterPro" id="IPR032821">
    <property type="entry name" value="PKS_assoc"/>
</dbReference>
<dbReference type="InterPro" id="IPR001227">
    <property type="entry name" value="Ac_transferase_dom_sf"/>
</dbReference>
<dbReference type="GO" id="GO:0008168">
    <property type="term" value="F:methyltransferase activity"/>
    <property type="evidence" value="ECO:0007669"/>
    <property type="project" value="UniProtKB-KW"/>
</dbReference>
<keyword evidence="1" id="KW-0596">Phosphopantetheine</keyword>
<evidence type="ECO:0000256" key="4">
    <source>
        <dbReference type="ARBA" id="ARBA00022679"/>
    </source>
</evidence>
<dbReference type="InterPro" id="IPR014043">
    <property type="entry name" value="Acyl_transferase_dom"/>
</dbReference>
<dbReference type="GO" id="GO:0016491">
    <property type="term" value="F:oxidoreductase activity"/>
    <property type="evidence" value="ECO:0007669"/>
    <property type="project" value="UniProtKB-KW"/>
</dbReference>
<dbReference type="Gene3D" id="3.40.47.10">
    <property type="match status" value="2"/>
</dbReference>
<feature type="region of interest" description="C-terminal hotdog fold" evidence="7">
    <location>
        <begin position="991"/>
        <end position="1136"/>
    </location>
</feature>
<proteinExistence type="predicted"/>
<protein>
    <submittedName>
        <fullName evidence="10">Putative beta-ketoacyl synthase domain-containing protein</fullName>
    </submittedName>
</protein>
<dbReference type="Gene3D" id="3.10.129.110">
    <property type="entry name" value="Polyketide synthase dehydratase"/>
    <property type="match status" value="1"/>
</dbReference>
<dbReference type="SUPFAM" id="SSF55048">
    <property type="entry name" value="Probable ACP-binding domain of malonyl-CoA ACP transacylase"/>
    <property type="match status" value="1"/>
</dbReference>
<dbReference type="PROSITE" id="PS52019">
    <property type="entry name" value="PKS_MFAS_DH"/>
    <property type="match status" value="1"/>
</dbReference>
<dbReference type="Pfam" id="PF00109">
    <property type="entry name" value="ketoacyl-synt"/>
    <property type="match status" value="1"/>
</dbReference>
<dbReference type="SUPFAM" id="SSF53901">
    <property type="entry name" value="Thiolase-like"/>
    <property type="match status" value="2"/>
</dbReference>
<keyword evidence="6" id="KW-0511">Multifunctional enzyme</keyword>
<evidence type="ECO:0000313" key="10">
    <source>
        <dbReference type="EMBL" id="KDN70949.1"/>
    </source>
</evidence>
<feature type="active site" description="Proton acceptor; for dehydratase activity" evidence="7">
    <location>
        <position position="884"/>
    </location>
</feature>
<dbReference type="InterPro" id="IPR014031">
    <property type="entry name" value="Ketoacyl_synth_C"/>
</dbReference>
<keyword evidence="11" id="KW-1185">Reference proteome</keyword>
<keyword evidence="2" id="KW-0597">Phosphoprotein</keyword>
<dbReference type="InterPro" id="IPR016035">
    <property type="entry name" value="Acyl_Trfase/lysoPLipase"/>
</dbReference>
<gene>
    <name evidence="10" type="ORF">CSUB01_09397</name>
</gene>
<dbReference type="Pfam" id="PF21089">
    <property type="entry name" value="PKS_DH_N"/>
    <property type="match status" value="1"/>
</dbReference>
<dbReference type="Gene3D" id="3.30.70.3290">
    <property type="match status" value="1"/>
</dbReference>
<dbReference type="InterPro" id="IPR016039">
    <property type="entry name" value="Thiolase-like"/>
</dbReference>
<dbReference type="HOGENOM" id="CLU_000022_31_1_1"/>
<dbReference type="SMART" id="SM00827">
    <property type="entry name" value="PKS_AT"/>
    <property type="match status" value="1"/>
</dbReference>
<dbReference type="PANTHER" id="PTHR43775">
    <property type="entry name" value="FATTY ACID SYNTHASE"/>
    <property type="match status" value="1"/>
</dbReference>
<dbReference type="SMART" id="SM00826">
    <property type="entry name" value="PKS_DH"/>
    <property type="match status" value="1"/>
</dbReference>
<feature type="region of interest" description="N-terminal hotdog fold" evidence="7">
    <location>
        <begin position="852"/>
        <end position="981"/>
    </location>
</feature>
<dbReference type="SUPFAM" id="SSF50129">
    <property type="entry name" value="GroES-like"/>
    <property type="match status" value="1"/>
</dbReference>
<dbReference type="InterPro" id="IPR036291">
    <property type="entry name" value="NAD(P)-bd_dom_sf"/>
</dbReference>
<dbReference type="InterPro" id="IPR013154">
    <property type="entry name" value="ADH-like_N"/>
</dbReference>
<dbReference type="InterPro" id="IPR020807">
    <property type="entry name" value="PKS_DH"/>
</dbReference>
<reference evidence="11" key="1">
    <citation type="journal article" date="2014" name="Genome Announc.">
        <title>Draft genome sequence of Colletotrichum sublineola, a destructive pathogen of cultivated sorghum.</title>
        <authorList>
            <person name="Baroncelli R."/>
            <person name="Sanz-Martin J.M."/>
            <person name="Rech G.E."/>
            <person name="Sukno S.A."/>
            <person name="Thon M.R."/>
        </authorList>
    </citation>
    <scope>NUCLEOTIDE SEQUENCE [LARGE SCALE GENOMIC DNA]</scope>
    <source>
        <strain evidence="11">TX430BB</strain>
    </source>
</reference>
<dbReference type="GO" id="GO:0004312">
    <property type="term" value="F:fatty acid synthase activity"/>
    <property type="evidence" value="ECO:0007669"/>
    <property type="project" value="TreeGrafter"/>
</dbReference>
<dbReference type="InterPro" id="IPR011032">
    <property type="entry name" value="GroES-like_sf"/>
</dbReference>
<dbReference type="InterPro" id="IPR049552">
    <property type="entry name" value="PKS_DH_N"/>
</dbReference>
<dbReference type="eggNOG" id="KOG1202">
    <property type="taxonomic scope" value="Eukaryota"/>
</dbReference>
<dbReference type="GO" id="GO:0044550">
    <property type="term" value="P:secondary metabolite biosynthetic process"/>
    <property type="evidence" value="ECO:0007669"/>
    <property type="project" value="UniProtKB-ARBA"/>
</dbReference>
<dbReference type="GO" id="GO:0032259">
    <property type="term" value="P:methylation"/>
    <property type="evidence" value="ECO:0007669"/>
    <property type="project" value="UniProtKB-KW"/>
</dbReference>
<name>A0A066XTB2_COLSU</name>
<accession>A0A066XTB2</accession>
<dbReference type="Gene3D" id="3.40.50.150">
    <property type="entry name" value="Vaccinia Virus protein VP39"/>
    <property type="match status" value="1"/>
</dbReference>
<dbReference type="OrthoDB" id="329835at2759"/>
<evidence type="ECO:0000256" key="7">
    <source>
        <dbReference type="PROSITE-ProRule" id="PRU01363"/>
    </source>
</evidence>
<dbReference type="InterPro" id="IPR049900">
    <property type="entry name" value="PKS_mFAS_DH"/>
</dbReference>
<dbReference type="GO" id="GO:0006633">
    <property type="term" value="P:fatty acid biosynthetic process"/>
    <property type="evidence" value="ECO:0007669"/>
    <property type="project" value="TreeGrafter"/>
</dbReference>
<keyword evidence="5" id="KW-0560">Oxidoreductase</keyword>
<dbReference type="InterPro" id="IPR020841">
    <property type="entry name" value="PKS_Beta-ketoAc_synthase_dom"/>
</dbReference>
<dbReference type="Gene3D" id="3.40.366.10">
    <property type="entry name" value="Malonyl-Coenzyme A Acyl Carrier Protein, domain 2"/>
    <property type="match status" value="1"/>
</dbReference>
<evidence type="ECO:0000256" key="3">
    <source>
        <dbReference type="ARBA" id="ARBA00022603"/>
    </source>
</evidence>
<dbReference type="InterPro" id="IPR057326">
    <property type="entry name" value="KR_dom"/>
</dbReference>
<feature type="domain" description="Ketosynthase family 3 (KS3)" evidence="8">
    <location>
        <begin position="1"/>
        <end position="388"/>
    </location>
</feature>
<dbReference type="Pfam" id="PF16197">
    <property type="entry name" value="KAsynt_C_assoc"/>
    <property type="match status" value="1"/>
</dbReference>
<keyword evidence="3" id="KW-0489">Methyltransferase</keyword>
<dbReference type="InterPro" id="IPR049551">
    <property type="entry name" value="PKS_DH_C"/>
</dbReference>
<dbReference type="PROSITE" id="PS52004">
    <property type="entry name" value="KS3_2"/>
    <property type="match status" value="1"/>
</dbReference>
<evidence type="ECO:0000259" key="8">
    <source>
        <dbReference type="PROSITE" id="PS52004"/>
    </source>
</evidence>
<dbReference type="STRING" id="1173701.A0A066XTB2"/>
<dbReference type="SMART" id="SM00825">
    <property type="entry name" value="PKS_KS"/>
    <property type="match status" value="1"/>
</dbReference>
<evidence type="ECO:0000259" key="9">
    <source>
        <dbReference type="PROSITE" id="PS52019"/>
    </source>
</evidence>
<dbReference type="SMART" id="SM00822">
    <property type="entry name" value="PKS_KR"/>
    <property type="match status" value="1"/>
</dbReference>
<dbReference type="InterPro" id="IPR014030">
    <property type="entry name" value="Ketoacyl_synth_N"/>
</dbReference>
<dbReference type="Pfam" id="PF00698">
    <property type="entry name" value="Acyl_transf_1"/>
    <property type="match status" value="1"/>
</dbReference>
<evidence type="ECO:0000256" key="6">
    <source>
        <dbReference type="ARBA" id="ARBA00023268"/>
    </source>
</evidence>
<dbReference type="InterPro" id="IPR020843">
    <property type="entry name" value="ER"/>
</dbReference>
<keyword evidence="4" id="KW-0808">Transferase</keyword>
<dbReference type="Pfam" id="PF02801">
    <property type="entry name" value="Ketoacyl-synt_C"/>
    <property type="match status" value="1"/>
</dbReference>
<dbReference type="InterPro" id="IPR013968">
    <property type="entry name" value="PKS_KR"/>
</dbReference>
<dbReference type="Proteomes" id="UP000027238">
    <property type="component" value="Unassembled WGS sequence"/>
</dbReference>
<evidence type="ECO:0000256" key="2">
    <source>
        <dbReference type="ARBA" id="ARBA00022553"/>
    </source>
</evidence>
<sequence length="2237" mass="245093">MGMRLPGHIQNATDYWDLLVNGKSGRCPVPKSRYNVENWYGPGRVSHVPTKFGYFLEELNLAHVDPSFWSFTKQEAELMDPRQRLFLEVSYEALENSGSKSWKGNNVGVYVGTMGDDWATLESRDERNLNPVRPDVFGDYILANRASYEFDLTGPSGDCSSALVGGVNLILTPKETVAMHQNGVLSSSGFCKSFDADADGFVRGEGVSAIYIKKLSDAVRDGDPIRSIIRSTCTAGNGRTLGLTTPNPEVHERLMRRGHKLAGITDLSKTAMVECHGTGTPVGDPLEVSAVANIWGESGIYIGSVKPNIGHGEGASGLSSVIKMVLALENSTIPPNINFKTPNPRIPWESAKLKVPTEPLPWPTDKCERVSINSFGIGGSNAHVLLESAACFGLPSTKTFSQSNPKAVYHRLLAFSAKNPHSVQRLTSEVENYLRQSPGSLNNVAYSLAARREIHTHRAFCVTDGNGALQISPITNRRCSLTNVVWVFTGQGAQWAQMGKELIEQEPLFGERIDALDKILAGLSQPPSWTIKELLVAPQAESRLSEAEFSQPCLIAIQVALVDMLRSWGVVPSAVVGHSSGETAAAYASGAITAEEAILIAYHRGQITRRIKAAHNGSMAAVGLGRNQVEQFLRPGVIVGCENSPSSVTLSGESDVLQEVLHNIRLKNPEVLARALQVECGYHSQHMQTAKEDFTSRLEGLVHNKKSCVPFYSSVTGVKNTDMSHSYWVNNVVSPVLFNTAIQSVLDGFKSPIFVEIGPHSALAGPIRQILQFKNRTAQYIATLVRRQDAMSALLKTAGELWLSGTNIDITVVNPPGQFLTDLPTYPWHYDKEYWLESRLSRSWRFRNFPHHELLGSRVEEISDALPAWRCNMRLEDVPWLRDHVVRDETVFPASGFVSMVGEALRQLTGSSEFTIRHMSFECVLVLGDRPVELVTVLHPAKSRNSSQQTWYDFSMSSLGEASDCWVKHVSGQCRAGSGQKRLPPQMSTLPRQVSASSFYNTWKRFGLNYGSSFRGLSGITSHVTEPRAVATLDDRLSGYNNAVYSVHPATLDASMHVAMVADCKGLERNFRQLVVPTYLHEMFVGKPAGPIQVVASAESLPEAVPVSKVVGVSKGQVVIDISGLQVSALENSHSNEEDPHAGVVLEWKPDIDFVSPSLLMHQRQTAVNTHVLDGLALACIVDLRAQIQFLPATQPHLVKFKNWLDVSYREAMTGQYPGVINSFEIATMNHEARHAFIIKMFESCRGTVLSDIAHAVYRVHIFGAGCFSGSSHAVKTLAQPEHLTGSLRFIDDVDFSNLLQLLGHKNPNMSILHIDPAEDADDVSSTFLSPGCERTYGVYTYTGASVKPTKLVERRVETSLAVNYKQLAIEKDPVPQGFTEESFDLIISQRPMASFSAASVINMRRLLKPRGYLILQRPNPTSKVLQLAFGLVPEINLGSESPLQPDDLREQLRLAGFDDSSTTFTGDHGSVIVARPYLESPFFYNMGPVQWNELKKSLFSAQEEKMLWVTGASQMGCKDPNYSLTLGAARSIRRELAMDLATLELESFDVHGWSAVVTVLESFGGRFGGGEIDSDSEYVFSNGSVQICRFHSTKVMDNLREQCENAPKTLKISNPGSLQTLRWEETDGIGLDGDKLQIEVRAAGVNTRDLHASLSSGSRDIGLSTKFGFEGSGIVTGMGPDARQFRIGDRVAFNHGSALSTSITLSESLCAEIPATMGFEDAASTPYSFGIALHGLMELGKLKKGQSPGTAFHHLGQWYTSSKTEPTALDFEDLRANRPQECTRLLKQAFTLNNFGLNNPAPNTLTFGASDVALAFQSLQSDKHVGRVVVRMPLSSRELQALPLRSKISLRHDRTYIIVGGAGGLGQATGRFLVERGARDLIFFSRSAEEATKTHPEYFMELEYLGCRVRAVSGSVDKMADVIKMMDSVSSPIAGVLNAAMVLQDTNLADMTLEQWQSTVSPKVQGTWNLHYALQAQSEPLDFFFLFSSLSGLGGQIGQANYAAGNAFLDAFVQYRHSQGLACSVLDIGIMEDIGILARETNRLEALRTTSQHCLHEQDLLDAMELMIKHSNGRPSIGVEQGKGLARGYINPSQLAIGMRASVSTNRGGWQRDPRTLFLRSAASTHGQVHDEHETGNSLRDFLQSCASDPAKLSSDEAKEFLAKEIGGVLKGFVMRQDAEVDLSLPLQTDSLVTVELRNWLRQKMGVVFTILELRNAESILALGGLAAARLSAVNI</sequence>
<dbReference type="SUPFAM" id="SSF51735">
    <property type="entry name" value="NAD(P)-binding Rossmann-fold domains"/>
    <property type="match status" value="1"/>
</dbReference>
<dbReference type="InterPro" id="IPR016036">
    <property type="entry name" value="Malonyl_transacylase_ACP-bd"/>
</dbReference>
<dbReference type="Pfam" id="PF08659">
    <property type="entry name" value="KR"/>
    <property type="match status" value="1"/>
</dbReference>
<dbReference type="Pfam" id="PF14765">
    <property type="entry name" value="PS-DH"/>
    <property type="match status" value="1"/>
</dbReference>
<feature type="domain" description="PKS/mFAS DH" evidence="9">
    <location>
        <begin position="852"/>
        <end position="1136"/>
    </location>
</feature>
<evidence type="ECO:0000256" key="1">
    <source>
        <dbReference type="ARBA" id="ARBA00022450"/>
    </source>
</evidence>
<evidence type="ECO:0000256" key="5">
    <source>
        <dbReference type="ARBA" id="ARBA00023002"/>
    </source>
</evidence>
<dbReference type="EMBL" id="JMSE01000276">
    <property type="protein sequence ID" value="KDN70949.1"/>
    <property type="molecule type" value="Genomic_DNA"/>
</dbReference>
<dbReference type="SUPFAM" id="SSF53335">
    <property type="entry name" value="S-adenosyl-L-methionine-dependent methyltransferases"/>
    <property type="match status" value="1"/>
</dbReference>
<feature type="active site" description="Proton donor; for dehydratase activity" evidence="7">
    <location>
        <position position="1053"/>
    </location>
</feature>